<dbReference type="Proteomes" id="UP000664369">
    <property type="component" value="Unassembled WGS sequence"/>
</dbReference>
<evidence type="ECO:0000313" key="3">
    <source>
        <dbReference type="Proteomes" id="UP000664369"/>
    </source>
</evidence>
<reference evidence="2 3" key="1">
    <citation type="submission" date="2021-03" db="EMBL/GenBank/DDBJ databases">
        <authorList>
            <person name="Kim M.K."/>
        </authorList>
    </citation>
    <scope>NUCLEOTIDE SEQUENCE [LARGE SCALE GENOMIC DNA]</scope>
    <source>
        <strain evidence="2 3">BT442</strain>
    </source>
</reference>
<feature type="transmembrane region" description="Helical" evidence="1">
    <location>
        <begin position="148"/>
        <end position="170"/>
    </location>
</feature>
<evidence type="ECO:0000313" key="2">
    <source>
        <dbReference type="EMBL" id="MBO2011442.1"/>
    </source>
</evidence>
<protein>
    <recommendedName>
        <fullName evidence="4">ABC transporter permease</fullName>
    </recommendedName>
</protein>
<organism evidence="2 3">
    <name type="scientific">Hymenobacter negativus</name>
    <dbReference type="NCBI Taxonomy" id="2795026"/>
    <lineage>
        <taxon>Bacteria</taxon>
        <taxon>Pseudomonadati</taxon>
        <taxon>Bacteroidota</taxon>
        <taxon>Cytophagia</taxon>
        <taxon>Cytophagales</taxon>
        <taxon>Hymenobacteraceae</taxon>
        <taxon>Hymenobacter</taxon>
    </lineage>
</organism>
<sequence length="259" mass="28161">MSQHFSLSRFARLFSKHTAEYGGGYLLATGVLIGGIALVLGFIAFMGGGPLVPDVQGVIFVMGLLAAGAFFTSTVFAPLGDKRQATAALMLPASHWEKYVVGWLYAVPIYLAVYIGCFFLVDALVLQVEGKFGPKAPLVVLFSNETHLYFSLLVYLVVSAVFLWGSIFFVKQQFVRTAFAVLIIVVALAVLNMQLVQTLLGREVSNAVPLSGMSFQDGQNWYSVNLSPAQNSLFMEIMLGGLLLLGWVGAYVRLTEKEV</sequence>
<feature type="transmembrane region" description="Helical" evidence="1">
    <location>
        <begin position="177"/>
        <end position="196"/>
    </location>
</feature>
<gene>
    <name evidence="2" type="ORF">J4E00_20425</name>
</gene>
<accession>A0ABS3QJM8</accession>
<evidence type="ECO:0008006" key="4">
    <source>
        <dbReference type="Google" id="ProtNLM"/>
    </source>
</evidence>
<feature type="transmembrane region" description="Helical" evidence="1">
    <location>
        <begin position="233"/>
        <end position="254"/>
    </location>
</feature>
<dbReference type="RefSeq" id="WP_208177131.1">
    <property type="nucleotide sequence ID" value="NZ_JAGETZ010000011.1"/>
</dbReference>
<dbReference type="EMBL" id="JAGETZ010000011">
    <property type="protein sequence ID" value="MBO2011442.1"/>
    <property type="molecule type" value="Genomic_DNA"/>
</dbReference>
<name>A0ABS3QJM8_9BACT</name>
<proteinExistence type="predicted"/>
<comment type="caution">
    <text evidence="2">The sequence shown here is derived from an EMBL/GenBank/DDBJ whole genome shotgun (WGS) entry which is preliminary data.</text>
</comment>
<feature type="transmembrane region" description="Helical" evidence="1">
    <location>
        <begin position="100"/>
        <end position="128"/>
    </location>
</feature>
<feature type="transmembrane region" description="Helical" evidence="1">
    <location>
        <begin position="21"/>
        <end position="46"/>
    </location>
</feature>
<keyword evidence="1" id="KW-1133">Transmembrane helix</keyword>
<keyword evidence="1" id="KW-0472">Membrane</keyword>
<feature type="transmembrane region" description="Helical" evidence="1">
    <location>
        <begin position="58"/>
        <end position="79"/>
    </location>
</feature>
<evidence type="ECO:0000256" key="1">
    <source>
        <dbReference type="SAM" id="Phobius"/>
    </source>
</evidence>
<keyword evidence="3" id="KW-1185">Reference proteome</keyword>
<keyword evidence="1" id="KW-0812">Transmembrane</keyword>